<dbReference type="GO" id="GO:0034354">
    <property type="term" value="P:'de novo' NAD+ biosynthetic process from L-tryptophan"/>
    <property type="evidence" value="ECO:0007669"/>
    <property type="project" value="UniProtKB-UniRule"/>
</dbReference>
<dbReference type="GO" id="GO:0019805">
    <property type="term" value="P:quinolinate biosynthetic process"/>
    <property type="evidence" value="ECO:0007669"/>
    <property type="project" value="UniProtKB-UniRule"/>
</dbReference>
<dbReference type="SUPFAM" id="SSF53383">
    <property type="entry name" value="PLP-dependent transferases"/>
    <property type="match status" value="1"/>
</dbReference>
<dbReference type="Gene3D" id="3.90.1150.10">
    <property type="entry name" value="Aspartate Aminotransferase, domain 1"/>
    <property type="match status" value="1"/>
</dbReference>
<dbReference type="InterPro" id="IPR015422">
    <property type="entry name" value="PyrdxlP-dep_Trfase_small"/>
</dbReference>
<evidence type="ECO:0000313" key="6">
    <source>
        <dbReference type="EMBL" id="ANB14083.1"/>
    </source>
</evidence>
<dbReference type="Proteomes" id="UP000189580">
    <property type="component" value="Chromosome d"/>
</dbReference>
<evidence type="ECO:0000313" key="7">
    <source>
        <dbReference type="Proteomes" id="UP000189580"/>
    </source>
</evidence>
<accession>A0A167EH98</accession>
<evidence type="ECO:0000256" key="1">
    <source>
        <dbReference type="ARBA" id="ARBA00022642"/>
    </source>
</evidence>
<keyword evidence="1 4" id="KW-0662">Pyridine nucleotide biosynthesis</keyword>
<dbReference type="InterPro" id="IPR015424">
    <property type="entry name" value="PyrdxlP-dep_Trfase"/>
</dbReference>
<comment type="subunit">
    <text evidence="4 5">Homodimer.</text>
</comment>
<gene>
    <name evidence="4 6" type="primary">BNA5</name>
    <name evidence="6" type="ORF">AWJ20_5039</name>
</gene>
<dbReference type="AlphaFoldDB" id="A0A167EH98"/>
<dbReference type="UniPathway" id="UPA00253">
    <property type="reaction ID" value="UER00329"/>
</dbReference>
<feature type="binding site" evidence="4">
    <location>
        <position position="252"/>
    </location>
    <ligand>
        <name>pyridoxal 5'-phosphate</name>
        <dbReference type="ChEBI" id="CHEBI:597326"/>
    </ligand>
</feature>
<evidence type="ECO:0000256" key="3">
    <source>
        <dbReference type="ARBA" id="ARBA00022898"/>
    </source>
</evidence>
<feature type="binding site" evidence="4">
    <location>
        <position position="140"/>
    </location>
    <ligand>
        <name>pyridoxal 5'-phosphate</name>
        <dbReference type="ChEBI" id="CHEBI:597326"/>
    </ligand>
</feature>
<dbReference type="GeneID" id="30037237"/>
<dbReference type="EMBL" id="CP014502">
    <property type="protein sequence ID" value="ANB14083.1"/>
    <property type="molecule type" value="Genomic_DNA"/>
</dbReference>
<comment type="subcellular location">
    <subcellularLocation>
        <location evidence="4 5">Cytoplasm</location>
    </subcellularLocation>
</comment>
<feature type="binding site" evidence="4">
    <location>
        <position position="139"/>
    </location>
    <ligand>
        <name>pyridoxal 5'-phosphate</name>
        <dbReference type="ChEBI" id="CHEBI:597326"/>
    </ligand>
</feature>
<dbReference type="FunFam" id="3.40.640.10:FF:000031">
    <property type="entry name" value="Kynureninase"/>
    <property type="match status" value="1"/>
</dbReference>
<dbReference type="OrthoDB" id="5978656at2759"/>
<sequence>MYSCHDSLTSNRAVVMSNNEDSVQYAKQLDAEFPSYKEHFAIPTLGSLGSNITGISSSDDKSSDPSYYFCGNSLGLMPLSTEKAVLQEIDAWKQRGVVSHFDHPHAEPWVSIDDPVTPLLAPLVGSEQYPSEVAIMNTLTGNLHTMLSTFYRPEGKRYKILFEQKAFPSDTYAFQGQVQLHGYSIEDGLIPLAPREGEYTLRTEDILAEIERSGDSIAVIIFSGIQFYTGQLFDMKTITQAGKSKGCIVGWDLAHAIGNVPMKLHDWGVDFAVFCTYKYLNSGPGSIGGIFVHSKHSDDKRPRLAGWWGNNSSTRFQMLDDFDPISGAYGFRMSNPSVLNTVCLGESLKLFKKAGGIEYLRKRSLSMTNYLYDLLIKSKFYVDPEVVASGKVPSPSFTIITPKNPEERGAQLSLLFLPINSGNMQKVFSYFESRGVIGDERKPDVLRLAPNHFYNTHQEVLAVTEMLDAALDSI</sequence>
<dbReference type="GO" id="GO:0097053">
    <property type="term" value="P:L-kynurenine catabolic process"/>
    <property type="evidence" value="ECO:0007669"/>
    <property type="project" value="UniProtKB-UniRule"/>
</dbReference>
<name>A0A167EH98_9ASCO</name>
<comment type="similarity">
    <text evidence="4 5">Belongs to the kynureninase family.</text>
</comment>
<dbReference type="RefSeq" id="XP_018736560.1">
    <property type="nucleotide sequence ID" value="XM_018882154.1"/>
</dbReference>
<dbReference type="GO" id="GO:0019441">
    <property type="term" value="P:L-tryptophan catabolic process to kynurenine"/>
    <property type="evidence" value="ECO:0007669"/>
    <property type="project" value="TreeGrafter"/>
</dbReference>
<comment type="catalytic activity">
    <reaction evidence="4 5">
        <text>L-kynurenine + H2O = anthranilate + L-alanine + H(+)</text>
        <dbReference type="Rhea" id="RHEA:16813"/>
        <dbReference type="ChEBI" id="CHEBI:15377"/>
        <dbReference type="ChEBI" id="CHEBI:15378"/>
        <dbReference type="ChEBI" id="CHEBI:16567"/>
        <dbReference type="ChEBI" id="CHEBI:57959"/>
        <dbReference type="ChEBI" id="CHEBI:57972"/>
        <dbReference type="EC" id="3.7.1.3"/>
    </reaction>
</comment>
<dbReference type="GO" id="GO:0030170">
    <property type="term" value="F:pyridoxal phosphate binding"/>
    <property type="evidence" value="ECO:0007669"/>
    <property type="project" value="UniProtKB-UniRule"/>
</dbReference>
<dbReference type="GO" id="GO:0043420">
    <property type="term" value="P:anthranilate metabolic process"/>
    <property type="evidence" value="ECO:0007669"/>
    <property type="project" value="UniProtKB-UniRule"/>
</dbReference>
<dbReference type="EC" id="3.7.1.3" evidence="4 5"/>
<keyword evidence="2 4" id="KW-0378">Hydrolase</keyword>
<dbReference type="PIRSF" id="PIRSF038800">
    <property type="entry name" value="KYNU"/>
    <property type="match status" value="1"/>
</dbReference>
<feature type="modified residue" description="N6-(pyridoxal phosphate)lysine" evidence="4">
    <location>
        <position position="278"/>
    </location>
</feature>
<dbReference type="InterPro" id="IPR015421">
    <property type="entry name" value="PyrdxlP-dep_Trfase_major"/>
</dbReference>
<feature type="binding site" evidence="4">
    <location>
        <begin position="167"/>
        <end position="170"/>
    </location>
    <ligand>
        <name>pyridoxal 5'-phosphate</name>
        <dbReference type="ChEBI" id="CHEBI:597326"/>
    </ligand>
</feature>
<dbReference type="NCBIfam" id="TIGR01814">
    <property type="entry name" value="kynureninase"/>
    <property type="match status" value="1"/>
</dbReference>
<dbReference type="PANTHER" id="PTHR14084:SF0">
    <property type="entry name" value="KYNURENINASE"/>
    <property type="match status" value="1"/>
</dbReference>
<feature type="binding site" evidence="4">
    <location>
        <position position="335"/>
    </location>
    <ligand>
        <name>pyridoxal 5'-phosphate</name>
        <dbReference type="ChEBI" id="CHEBI:597326"/>
    </ligand>
</feature>
<keyword evidence="7" id="KW-1185">Reference proteome</keyword>
<protein>
    <recommendedName>
        <fullName evidence="4 5">Kynureninase</fullName>
        <ecNumber evidence="4 5">3.7.1.3</ecNumber>
    </recommendedName>
    <alternativeName>
        <fullName evidence="4">Biosynthesis of nicotinic acid protein 5</fullName>
    </alternativeName>
    <alternativeName>
        <fullName evidence="4">L-kynurenine hydrolase</fullName>
    </alternativeName>
</protein>
<dbReference type="Gene3D" id="3.40.640.10">
    <property type="entry name" value="Type I PLP-dependent aspartate aminotransferase-like (Major domain)"/>
    <property type="match status" value="1"/>
</dbReference>
<proteinExistence type="inferred from homology"/>
<dbReference type="Pfam" id="PF22580">
    <property type="entry name" value="KYNU_C"/>
    <property type="match status" value="1"/>
</dbReference>
<organism evidence="6 7">
    <name type="scientific">Sugiyamaella lignohabitans</name>
    <dbReference type="NCBI Taxonomy" id="796027"/>
    <lineage>
        <taxon>Eukaryota</taxon>
        <taxon>Fungi</taxon>
        <taxon>Dikarya</taxon>
        <taxon>Ascomycota</taxon>
        <taxon>Saccharomycotina</taxon>
        <taxon>Dipodascomycetes</taxon>
        <taxon>Dipodascales</taxon>
        <taxon>Trichomonascaceae</taxon>
        <taxon>Sugiyamaella</taxon>
    </lineage>
</organism>
<dbReference type="HAMAP" id="MF_01970">
    <property type="entry name" value="Kynureninase"/>
    <property type="match status" value="1"/>
</dbReference>
<feature type="binding site" evidence="4">
    <location>
        <position position="255"/>
    </location>
    <ligand>
        <name>pyridoxal 5'-phosphate</name>
        <dbReference type="ChEBI" id="CHEBI:597326"/>
    </ligand>
</feature>
<keyword evidence="3 4" id="KW-0663">Pyridoxal phosphate</keyword>
<evidence type="ECO:0000256" key="5">
    <source>
        <dbReference type="PIRNR" id="PIRNR038800"/>
    </source>
</evidence>
<evidence type="ECO:0000256" key="4">
    <source>
        <dbReference type="HAMAP-Rule" id="MF_03017"/>
    </source>
</evidence>
<comment type="pathway">
    <text evidence="4 5">Amino-acid degradation; L-kynurenine degradation; L-alanine and anthranilate from L-kynurenine: step 1/1.</text>
</comment>
<dbReference type="KEGG" id="slb:AWJ20_5039"/>
<keyword evidence="4 5" id="KW-0963">Cytoplasm</keyword>
<dbReference type="UniPathway" id="UPA00334">
    <property type="reaction ID" value="UER00455"/>
</dbReference>
<dbReference type="PANTHER" id="PTHR14084">
    <property type="entry name" value="KYNURENINASE"/>
    <property type="match status" value="1"/>
</dbReference>
<evidence type="ECO:0000256" key="2">
    <source>
        <dbReference type="ARBA" id="ARBA00022801"/>
    </source>
</evidence>
<comment type="cofactor">
    <cofactor evidence="4 5">
        <name>pyridoxal 5'-phosphate</name>
        <dbReference type="ChEBI" id="CHEBI:597326"/>
    </cofactor>
</comment>
<feature type="binding site" evidence="4">
    <location>
        <position position="223"/>
    </location>
    <ligand>
        <name>pyridoxal 5'-phosphate</name>
        <dbReference type="ChEBI" id="CHEBI:597326"/>
    </ligand>
</feature>
<dbReference type="GO" id="GO:0005737">
    <property type="term" value="C:cytoplasm"/>
    <property type="evidence" value="ECO:0007669"/>
    <property type="project" value="UniProtKB-SubCell"/>
</dbReference>
<dbReference type="GO" id="GO:0030429">
    <property type="term" value="F:kynureninase activity"/>
    <property type="evidence" value="ECO:0007669"/>
    <property type="project" value="UniProtKB-UniRule"/>
</dbReference>
<comment type="function">
    <text evidence="4 5">Catalyzes the cleavage of L-kynurenine (L-Kyn) and L-3-hydroxykynurenine (L-3OHKyn) into anthranilic acid (AA) and 3-hydroxyanthranilic acid (3-OHAA), respectively.</text>
</comment>
<comment type="pathway">
    <text evidence="4 5">Cofactor biosynthesis; NAD(+) biosynthesis; quinolinate from L-kynurenine: step 2/3.</text>
</comment>
<feature type="binding site" evidence="4">
    <location>
        <position position="277"/>
    </location>
    <ligand>
        <name>pyridoxal 5'-phosphate</name>
        <dbReference type="ChEBI" id="CHEBI:597326"/>
    </ligand>
</feature>
<comment type="catalytic activity">
    <reaction evidence="5">
        <text>3-hydroxy-L-kynurenine + H2O = 3-hydroxyanthranilate + L-alanine + H(+)</text>
        <dbReference type="Rhea" id="RHEA:25143"/>
        <dbReference type="ChEBI" id="CHEBI:15377"/>
        <dbReference type="ChEBI" id="CHEBI:15378"/>
        <dbReference type="ChEBI" id="CHEBI:36559"/>
        <dbReference type="ChEBI" id="CHEBI:57972"/>
        <dbReference type="ChEBI" id="CHEBI:58125"/>
        <dbReference type="EC" id="3.7.1.3"/>
    </reaction>
</comment>
<feature type="binding site" evidence="4">
    <location>
        <position position="307"/>
    </location>
    <ligand>
        <name>pyridoxal 5'-phosphate</name>
        <dbReference type="ChEBI" id="CHEBI:597326"/>
    </ligand>
</feature>
<reference evidence="6 7" key="1">
    <citation type="submission" date="2016-02" db="EMBL/GenBank/DDBJ databases">
        <title>Complete genome sequence and transcriptome regulation of the pentose utilising yeast Sugiyamaella lignohabitans.</title>
        <authorList>
            <person name="Bellasio M."/>
            <person name="Peymann A."/>
            <person name="Valli M."/>
            <person name="Sipitzky M."/>
            <person name="Graf A."/>
            <person name="Sauer M."/>
            <person name="Marx H."/>
            <person name="Mattanovich D."/>
        </authorList>
    </citation>
    <scope>NUCLEOTIDE SEQUENCE [LARGE SCALE GENOMIC DNA]</scope>
    <source>
        <strain evidence="6 7">CBS 10342</strain>
    </source>
</reference>
<dbReference type="InterPro" id="IPR010111">
    <property type="entry name" value="Kynureninase"/>
</dbReference>